<feature type="transmembrane region" description="Helical" evidence="6">
    <location>
        <begin position="277"/>
        <end position="293"/>
    </location>
</feature>
<dbReference type="InterPro" id="IPR020846">
    <property type="entry name" value="MFS_dom"/>
</dbReference>
<evidence type="ECO:0000256" key="2">
    <source>
        <dbReference type="ARBA" id="ARBA00022475"/>
    </source>
</evidence>
<dbReference type="InterPro" id="IPR050189">
    <property type="entry name" value="MFS_Efflux_Transporters"/>
</dbReference>
<evidence type="ECO:0000256" key="4">
    <source>
        <dbReference type="ARBA" id="ARBA00022989"/>
    </source>
</evidence>
<dbReference type="SUPFAM" id="SSF103473">
    <property type="entry name" value="MFS general substrate transporter"/>
    <property type="match status" value="1"/>
</dbReference>
<feature type="transmembrane region" description="Helical" evidence="6">
    <location>
        <begin position="49"/>
        <end position="72"/>
    </location>
</feature>
<evidence type="ECO:0000259" key="7">
    <source>
        <dbReference type="PROSITE" id="PS50850"/>
    </source>
</evidence>
<feature type="transmembrane region" description="Helical" evidence="6">
    <location>
        <begin position="332"/>
        <end position="353"/>
    </location>
</feature>
<gene>
    <name evidence="8" type="ORF">IF188_00875</name>
</gene>
<feature type="transmembrane region" description="Helical" evidence="6">
    <location>
        <begin position="79"/>
        <end position="101"/>
    </location>
</feature>
<sequence length="402" mass="39904">MTTIEQSYRGAVGRLIVLAGATFLVGTNAFVIAGLLPRIAGSLHTTEGAVSYTVTAYALVVALAAPAIAILLPRAPQRVLMACGALLFAAGAAITAVATGIEWFTLGRIVAALGGAALVPTATAVAAQLGPAQRRGRSLAIVGAGFTLATALGAPLGTALGSAVGWRAPLGILAAAGLVWTAPLFTAFRLPARGTAGTLRERVAPLADSRVVLTLGAVVLTVAAFNIVYIFSAAVSAPATGGSGTQLATLLLVYGAAGVVGNALAGGLTDRLGSRTGALAALAVQLVCLIAIAPLEGSYVGLLVAFAVWGAAAFAITIPIQHRLVSLAPASAGFTMSWFSTAMYLGIAIAPPLGNAADAVGGAVLIPLAGALATVAAIILFLVAYRRRATRPVTADVSRSAA</sequence>
<feature type="transmembrane region" description="Helical" evidence="6">
    <location>
        <begin position="170"/>
        <end position="190"/>
    </location>
</feature>
<keyword evidence="4 6" id="KW-1133">Transmembrane helix</keyword>
<dbReference type="Proteomes" id="UP000598426">
    <property type="component" value="Unassembled WGS sequence"/>
</dbReference>
<keyword evidence="3 6" id="KW-0812">Transmembrane</keyword>
<accession>A0ABR8NL64</accession>
<name>A0ABR8NL64_9MICO</name>
<feature type="transmembrane region" description="Helical" evidence="6">
    <location>
        <begin position="139"/>
        <end position="164"/>
    </location>
</feature>
<feature type="domain" description="Major facilitator superfamily (MFS) profile" evidence="7">
    <location>
        <begin position="14"/>
        <end position="388"/>
    </location>
</feature>
<comment type="caution">
    <text evidence="8">The sequence shown here is derived from an EMBL/GenBank/DDBJ whole genome shotgun (WGS) entry which is preliminary data.</text>
</comment>
<dbReference type="PANTHER" id="PTHR43124">
    <property type="entry name" value="PURINE EFFLUX PUMP PBUE"/>
    <property type="match status" value="1"/>
</dbReference>
<evidence type="ECO:0000256" key="5">
    <source>
        <dbReference type="ARBA" id="ARBA00023136"/>
    </source>
</evidence>
<evidence type="ECO:0000313" key="9">
    <source>
        <dbReference type="Proteomes" id="UP000598426"/>
    </source>
</evidence>
<dbReference type="PROSITE" id="PS50850">
    <property type="entry name" value="MFS"/>
    <property type="match status" value="1"/>
</dbReference>
<feature type="transmembrane region" description="Helical" evidence="6">
    <location>
        <begin position="107"/>
        <end position="127"/>
    </location>
</feature>
<organism evidence="8 9">
    <name type="scientific">Microbacterium helvum</name>
    <dbReference type="NCBI Taxonomy" id="2773713"/>
    <lineage>
        <taxon>Bacteria</taxon>
        <taxon>Bacillati</taxon>
        <taxon>Actinomycetota</taxon>
        <taxon>Actinomycetes</taxon>
        <taxon>Micrococcales</taxon>
        <taxon>Microbacteriaceae</taxon>
        <taxon>Microbacterium</taxon>
    </lineage>
</organism>
<feature type="transmembrane region" description="Helical" evidence="6">
    <location>
        <begin position="299"/>
        <end position="320"/>
    </location>
</feature>
<feature type="transmembrane region" description="Helical" evidence="6">
    <location>
        <begin position="359"/>
        <end position="385"/>
    </location>
</feature>
<keyword evidence="9" id="KW-1185">Reference proteome</keyword>
<evidence type="ECO:0000313" key="8">
    <source>
        <dbReference type="EMBL" id="MBD3940251.1"/>
    </source>
</evidence>
<proteinExistence type="predicted"/>
<feature type="transmembrane region" description="Helical" evidence="6">
    <location>
        <begin position="12"/>
        <end position="37"/>
    </location>
</feature>
<comment type="subcellular location">
    <subcellularLocation>
        <location evidence="1">Cell membrane</location>
        <topology evidence="1">Multi-pass membrane protein</topology>
    </subcellularLocation>
</comment>
<dbReference type="Pfam" id="PF07690">
    <property type="entry name" value="MFS_1"/>
    <property type="match status" value="1"/>
</dbReference>
<keyword evidence="5 6" id="KW-0472">Membrane</keyword>
<dbReference type="RefSeq" id="WP_191169899.1">
    <property type="nucleotide sequence ID" value="NZ_JACXZS010000001.1"/>
</dbReference>
<keyword evidence="2" id="KW-1003">Cell membrane</keyword>
<dbReference type="CDD" id="cd17324">
    <property type="entry name" value="MFS_NepI_like"/>
    <property type="match status" value="1"/>
</dbReference>
<evidence type="ECO:0000256" key="6">
    <source>
        <dbReference type="SAM" id="Phobius"/>
    </source>
</evidence>
<feature type="transmembrane region" description="Helical" evidence="6">
    <location>
        <begin position="247"/>
        <end position="265"/>
    </location>
</feature>
<feature type="transmembrane region" description="Helical" evidence="6">
    <location>
        <begin position="211"/>
        <end position="235"/>
    </location>
</feature>
<dbReference type="Gene3D" id="1.20.1250.20">
    <property type="entry name" value="MFS general substrate transporter like domains"/>
    <property type="match status" value="2"/>
</dbReference>
<dbReference type="PANTHER" id="PTHR43124:SF10">
    <property type="entry name" value="PURINE EFFLUX PUMP PBUE"/>
    <property type="match status" value="1"/>
</dbReference>
<evidence type="ECO:0000256" key="3">
    <source>
        <dbReference type="ARBA" id="ARBA00022692"/>
    </source>
</evidence>
<protein>
    <submittedName>
        <fullName evidence="8">MFS transporter</fullName>
    </submittedName>
</protein>
<dbReference type="InterPro" id="IPR036259">
    <property type="entry name" value="MFS_trans_sf"/>
</dbReference>
<reference evidence="8 9" key="1">
    <citation type="submission" date="2020-09" db="EMBL/GenBank/DDBJ databases">
        <title>Isolation and identification of active actinomycetes.</title>
        <authorList>
            <person name="Li X."/>
        </authorList>
    </citation>
    <scope>NUCLEOTIDE SEQUENCE [LARGE SCALE GENOMIC DNA]</scope>
    <source>
        <strain evidence="8 9">NEAU-LLC</strain>
    </source>
</reference>
<dbReference type="EMBL" id="JACXZS010000001">
    <property type="protein sequence ID" value="MBD3940251.1"/>
    <property type="molecule type" value="Genomic_DNA"/>
</dbReference>
<evidence type="ECO:0000256" key="1">
    <source>
        <dbReference type="ARBA" id="ARBA00004651"/>
    </source>
</evidence>
<dbReference type="InterPro" id="IPR011701">
    <property type="entry name" value="MFS"/>
</dbReference>